<evidence type="ECO:0000256" key="2">
    <source>
        <dbReference type="ARBA" id="ARBA00022475"/>
    </source>
</evidence>
<protein>
    <recommendedName>
        <fullName evidence="8">Gustatory receptor</fullName>
    </recommendedName>
</protein>
<feature type="transmembrane region" description="Helical" evidence="8">
    <location>
        <begin position="44"/>
        <end position="66"/>
    </location>
</feature>
<dbReference type="EMBL" id="JABDTM020005883">
    <property type="protein sequence ID" value="KAH0821842.1"/>
    <property type="molecule type" value="Genomic_DNA"/>
</dbReference>
<keyword evidence="4 8" id="KW-1133">Transmembrane helix</keyword>
<dbReference type="GO" id="GO:0050909">
    <property type="term" value="P:sensory perception of taste"/>
    <property type="evidence" value="ECO:0007669"/>
    <property type="project" value="InterPro"/>
</dbReference>
<gene>
    <name evidence="9" type="ORF">GEV33_000949</name>
</gene>
<keyword evidence="7 8" id="KW-0807">Transducer</keyword>
<dbReference type="GO" id="GO:0008049">
    <property type="term" value="P:male courtship behavior"/>
    <property type="evidence" value="ECO:0007669"/>
    <property type="project" value="TreeGrafter"/>
</dbReference>
<sequence length="483" mass="55195">MVFVRKNWIAISVLLTKLKEVDCLLTTMDQQKSVSKMNRKHQRFVIILMVVHNLCFATLAEIYTAWVNPHASLHFFIVYTYPRLVCSTVNIKFVVYASILRGRFKIINDFISAKLSTETDFCEQLARVVSLHKLLVQLSRQLNSIFSLHLLMWLAICFGLLVGDLYAGLYVIFFDSRSAFHMALILITYKNCVVSAFDIWSFAKICNELSHEANRTKVAILKVKVDVKQHSERDLVAKSVLKLMNNKLEMTAHKLFTINNKLLFSNGRLEFSKPALLQTFAFLTTGTVLTAMFIVNFHKYVPYVPSKHNVMIKTAIMLRNSGSMVVTLLVVLSGYRNYFKLRDIKNTISTVDLKLVRMEGGECLAQDNYKKHKYLIKSLVFLNLVVVVELDLAMFQINRTKILLINSELPAEEEDSRNLIICSALKLMRTNFAVTACGFFKVDNALLFSIFGAVSSYLFIMFQLDIADENNNMVSNTNKTTLT</sequence>
<keyword evidence="5 8" id="KW-0472">Membrane</keyword>
<dbReference type="GO" id="GO:0005886">
    <property type="term" value="C:plasma membrane"/>
    <property type="evidence" value="ECO:0007669"/>
    <property type="project" value="UniProtKB-SubCell"/>
</dbReference>
<evidence type="ECO:0000256" key="3">
    <source>
        <dbReference type="ARBA" id="ARBA00022692"/>
    </source>
</evidence>
<keyword evidence="3 8" id="KW-0812">Transmembrane</keyword>
<evidence type="ECO:0000256" key="8">
    <source>
        <dbReference type="RuleBase" id="RU363108"/>
    </source>
</evidence>
<dbReference type="PANTHER" id="PTHR21143:SF104">
    <property type="entry name" value="GUSTATORY RECEPTOR 8A-RELATED"/>
    <property type="match status" value="1"/>
</dbReference>
<comment type="caution">
    <text evidence="8">Lacks conserved residue(s) required for the propagation of feature annotation.</text>
</comment>
<comment type="similarity">
    <text evidence="8">Belongs to the insect chemoreceptor superfamily. Gustatory receptor (GR) family.</text>
</comment>
<evidence type="ECO:0000313" key="9">
    <source>
        <dbReference type="EMBL" id="KAH0821842.1"/>
    </source>
</evidence>
<dbReference type="InterPro" id="IPR013604">
    <property type="entry name" value="7TM_chemorcpt"/>
</dbReference>
<feature type="transmembrane region" description="Helical" evidence="8">
    <location>
        <begin position="275"/>
        <end position="295"/>
    </location>
</feature>
<evidence type="ECO:0000256" key="7">
    <source>
        <dbReference type="ARBA" id="ARBA00023224"/>
    </source>
</evidence>
<organism evidence="9 10">
    <name type="scientific">Tenebrio molitor</name>
    <name type="common">Yellow mealworm beetle</name>
    <dbReference type="NCBI Taxonomy" id="7067"/>
    <lineage>
        <taxon>Eukaryota</taxon>
        <taxon>Metazoa</taxon>
        <taxon>Ecdysozoa</taxon>
        <taxon>Arthropoda</taxon>
        <taxon>Hexapoda</taxon>
        <taxon>Insecta</taxon>
        <taxon>Pterygota</taxon>
        <taxon>Neoptera</taxon>
        <taxon>Endopterygota</taxon>
        <taxon>Coleoptera</taxon>
        <taxon>Polyphaga</taxon>
        <taxon>Cucujiformia</taxon>
        <taxon>Tenebrionidae</taxon>
        <taxon>Tenebrio</taxon>
    </lineage>
</organism>
<feature type="transmembrane region" description="Helical" evidence="8">
    <location>
        <begin position="315"/>
        <end position="335"/>
    </location>
</feature>
<dbReference type="AlphaFoldDB" id="A0A8J6LKG1"/>
<keyword evidence="2 8" id="KW-1003">Cell membrane</keyword>
<dbReference type="PANTHER" id="PTHR21143">
    <property type="entry name" value="INVERTEBRATE GUSTATORY RECEPTOR"/>
    <property type="match status" value="1"/>
</dbReference>
<evidence type="ECO:0000256" key="5">
    <source>
        <dbReference type="ARBA" id="ARBA00023136"/>
    </source>
</evidence>
<name>A0A8J6LKG1_TENMO</name>
<comment type="function">
    <text evidence="8">Gustatory receptor which mediates acceptance or avoidance behavior, depending on its substrates.</text>
</comment>
<dbReference type="GO" id="GO:0030425">
    <property type="term" value="C:dendrite"/>
    <property type="evidence" value="ECO:0007669"/>
    <property type="project" value="TreeGrafter"/>
</dbReference>
<dbReference type="Pfam" id="PF08395">
    <property type="entry name" value="7tm_7"/>
    <property type="match status" value="2"/>
</dbReference>
<feature type="transmembrane region" description="Helical" evidence="8">
    <location>
        <begin position="445"/>
        <end position="464"/>
    </location>
</feature>
<comment type="subcellular location">
    <subcellularLocation>
        <location evidence="1 8">Cell membrane</location>
        <topology evidence="1 8">Multi-pass membrane protein</topology>
    </subcellularLocation>
</comment>
<keyword evidence="10" id="KW-1185">Reference proteome</keyword>
<evidence type="ECO:0000256" key="6">
    <source>
        <dbReference type="ARBA" id="ARBA00023170"/>
    </source>
</evidence>
<dbReference type="Proteomes" id="UP000719412">
    <property type="component" value="Unassembled WGS sequence"/>
</dbReference>
<accession>A0A8J6LKG1</accession>
<evidence type="ECO:0000256" key="4">
    <source>
        <dbReference type="ARBA" id="ARBA00022989"/>
    </source>
</evidence>
<comment type="caution">
    <text evidence="9">The sequence shown here is derived from an EMBL/GenBank/DDBJ whole genome shotgun (WGS) entry which is preliminary data.</text>
</comment>
<evidence type="ECO:0000313" key="10">
    <source>
        <dbReference type="Proteomes" id="UP000719412"/>
    </source>
</evidence>
<reference evidence="9" key="2">
    <citation type="submission" date="2021-08" db="EMBL/GenBank/DDBJ databases">
        <authorList>
            <person name="Eriksson T."/>
        </authorList>
    </citation>
    <scope>NUCLEOTIDE SEQUENCE</scope>
    <source>
        <strain evidence="9">Stoneville</strain>
        <tissue evidence="9">Whole head</tissue>
    </source>
</reference>
<keyword evidence="6 8" id="KW-0675">Receptor</keyword>
<dbReference type="GO" id="GO:0043025">
    <property type="term" value="C:neuronal cell body"/>
    <property type="evidence" value="ECO:0007669"/>
    <property type="project" value="TreeGrafter"/>
</dbReference>
<dbReference type="GO" id="GO:0007635">
    <property type="term" value="P:chemosensory behavior"/>
    <property type="evidence" value="ECO:0007669"/>
    <property type="project" value="TreeGrafter"/>
</dbReference>
<dbReference type="GO" id="GO:0030424">
    <property type="term" value="C:axon"/>
    <property type="evidence" value="ECO:0007669"/>
    <property type="project" value="TreeGrafter"/>
</dbReference>
<reference evidence="9" key="1">
    <citation type="journal article" date="2020" name="J Insects Food Feed">
        <title>The yellow mealworm (Tenebrio molitor) genome: a resource for the emerging insects as food and feed industry.</title>
        <authorList>
            <person name="Eriksson T."/>
            <person name="Andere A."/>
            <person name="Kelstrup H."/>
            <person name="Emery V."/>
            <person name="Picard C."/>
        </authorList>
    </citation>
    <scope>NUCLEOTIDE SEQUENCE</scope>
    <source>
        <strain evidence="9">Stoneville</strain>
        <tissue evidence="9">Whole head</tissue>
    </source>
</reference>
<dbReference type="GO" id="GO:0007165">
    <property type="term" value="P:signal transduction"/>
    <property type="evidence" value="ECO:0007669"/>
    <property type="project" value="UniProtKB-KW"/>
</dbReference>
<proteinExistence type="inferred from homology"/>
<evidence type="ECO:0000256" key="1">
    <source>
        <dbReference type="ARBA" id="ARBA00004651"/>
    </source>
</evidence>
<feature type="transmembrane region" description="Helical" evidence="8">
    <location>
        <begin position="150"/>
        <end position="173"/>
    </location>
</feature>